<dbReference type="Gene3D" id="3.30.559.10">
    <property type="entry name" value="Chloramphenicol acetyltransferase-like domain"/>
    <property type="match status" value="2"/>
</dbReference>
<gene>
    <name evidence="5" type="ORF">PT974_07237</name>
</gene>
<protein>
    <submittedName>
        <fullName evidence="5">Transcriptional regulator calD</fullName>
    </submittedName>
</protein>
<dbReference type="InterPro" id="IPR051283">
    <property type="entry name" value="Sec_Metabolite_Acyltrans"/>
</dbReference>
<evidence type="ECO:0000313" key="5">
    <source>
        <dbReference type="EMBL" id="KAK5993800.1"/>
    </source>
</evidence>
<proteinExistence type="inferred from homology"/>
<evidence type="ECO:0000256" key="3">
    <source>
        <dbReference type="ARBA" id="ARBA00022679"/>
    </source>
</evidence>
<keyword evidence="6" id="KW-1185">Reference proteome</keyword>
<dbReference type="Proteomes" id="UP001338125">
    <property type="component" value="Unassembled WGS sequence"/>
</dbReference>
<keyword evidence="3" id="KW-0808">Transferase</keyword>
<keyword evidence="4" id="KW-0012">Acyltransferase</keyword>
<organism evidence="5 6">
    <name type="scientific">Cladobotryum mycophilum</name>
    <dbReference type="NCBI Taxonomy" id="491253"/>
    <lineage>
        <taxon>Eukaryota</taxon>
        <taxon>Fungi</taxon>
        <taxon>Dikarya</taxon>
        <taxon>Ascomycota</taxon>
        <taxon>Pezizomycotina</taxon>
        <taxon>Sordariomycetes</taxon>
        <taxon>Hypocreomycetidae</taxon>
        <taxon>Hypocreales</taxon>
        <taxon>Hypocreaceae</taxon>
        <taxon>Cladobotryum</taxon>
    </lineage>
</organism>
<comment type="similarity">
    <text evidence="2">Belongs to the plant acyltransferase family.</text>
</comment>
<dbReference type="InterPro" id="IPR023213">
    <property type="entry name" value="CAT-like_dom_sf"/>
</dbReference>
<evidence type="ECO:0000313" key="6">
    <source>
        <dbReference type="Proteomes" id="UP001338125"/>
    </source>
</evidence>
<comment type="caution">
    <text evidence="5">The sequence shown here is derived from an EMBL/GenBank/DDBJ whole genome shotgun (WGS) entry which is preliminary data.</text>
</comment>
<evidence type="ECO:0000256" key="1">
    <source>
        <dbReference type="ARBA" id="ARBA00005179"/>
    </source>
</evidence>
<accession>A0ABR0SQ07</accession>
<reference evidence="5 6" key="1">
    <citation type="submission" date="2024-01" db="EMBL/GenBank/DDBJ databases">
        <title>Complete genome of Cladobotryum mycophilum ATHUM6906.</title>
        <authorList>
            <person name="Christinaki A.C."/>
            <person name="Myridakis A.I."/>
            <person name="Kouvelis V.N."/>
        </authorList>
    </citation>
    <scope>NUCLEOTIDE SEQUENCE [LARGE SCALE GENOMIC DNA]</scope>
    <source>
        <strain evidence="5 6">ATHUM6906</strain>
    </source>
</reference>
<comment type="pathway">
    <text evidence="1">Secondary metabolite biosynthesis.</text>
</comment>
<name>A0ABR0SQ07_9HYPO</name>
<evidence type="ECO:0000256" key="4">
    <source>
        <dbReference type="ARBA" id="ARBA00023315"/>
    </source>
</evidence>
<evidence type="ECO:0000256" key="2">
    <source>
        <dbReference type="ARBA" id="ARBA00009861"/>
    </source>
</evidence>
<dbReference type="EMBL" id="JAVFKD010000012">
    <property type="protein sequence ID" value="KAK5993800.1"/>
    <property type="molecule type" value="Genomic_DNA"/>
</dbReference>
<dbReference type="PANTHER" id="PTHR31896:SF69">
    <property type="entry name" value="FAMILY REGULATORY PROTEIN, PUTATIVE (AFU_ORTHOLOGUE AFUA_3G14730)-RELATED"/>
    <property type="match status" value="1"/>
</dbReference>
<dbReference type="PANTHER" id="PTHR31896">
    <property type="entry name" value="FAMILY REGULATORY PROTEIN, PUTATIVE (AFU_ORTHOLOGUE AFUA_3G14730)-RELATED"/>
    <property type="match status" value="1"/>
</dbReference>
<sequence>MVTSRSGDRVVPMFISDTSPFISDILVRCGLAFNDILDAEKLRQSLETLLKREGWNKLGGRLKSNGNGGVDYHIPADYTAESPPIEYLHAEYDMKMGDHPVASRLPRLAPQANLQPLMLDGYDDLVDLFSHDIKDRKLNFWLDKDRPLLSLYVTSFRDGTLVSLIWPHAVLDLMGLNSVVDAWLLVLQGRDAEIATPYGGSDPFVPFMQSAKELHVLADTLIQSFGFIFLVLRLMFNTFWGSAQRRIICVPAPFVKRLRDSALKDLDSDANTYKPPFLSDSDLVTAWLTRTEVSVSPPNVKNMVAVMNAHSERDALTEAGLLPKGTPYLSNAIGSLITLVNEQDILNNSIGHLASWIRRSIIEQSTVGQVQAFMTTWLTSKTKYYPFFGHWRMHMSVLTNWSKANWYEKNFSAAAKQQPLESDQQVSPVLPGRPFYVQCNNLPPYVTDSMSVIVGKDMLGNFWINIRLPKTKCARMERLLAKTRLETASPDLVKNKNE</sequence>